<dbReference type="Proteomes" id="UP000662939">
    <property type="component" value="Plasmid p1"/>
</dbReference>
<keyword evidence="2" id="KW-1185">Reference proteome</keyword>
<evidence type="ECO:0000313" key="2">
    <source>
        <dbReference type="Proteomes" id="UP000662939"/>
    </source>
</evidence>
<proteinExistence type="predicted"/>
<dbReference type="RefSeq" id="WP_213173140.1">
    <property type="nucleotide sequence ID" value="NZ_CP070498.1"/>
</dbReference>
<organism evidence="1 2">
    <name type="scientific">Natronoglycomyces albus</name>
    <dbReference type="NCBI Taxonomy" id="2811108"/>
    <lineage>
        <taxon>Bacteria</taxon>
        <taxon>Bacillati</taxon>
        <taxon>Actinomycetota</taxon>
        <taxon>Actinomycetes</taxon>
        <taxon>Glycomycetales</taxon>
        <taxon>Glycomycetaceae</taxon>
        <taxon>Natronoglycomyces</taxon>
    </lineage>
</organism>
<protein>
    <submittedName>
        <fullName evidence="1">Uncharacterized protein</fullName>
    </submittedName>
</protein>
<accession>A0A895XUT6</accession>
<geneLocation type="plasmid" evidence="1 2">
    <name>p1</name>
</geneLocation>
<dbReference type="AlphaFoldDB" id="A0A895XUT6"/>
<dbReference type="KEGG" id="nav:JQS30_17025"/>
<name>A0A895XUT6_9ACTN</name>
<dbReference type="EMBL" id="CP070498">
    <property type="protein sequence ID" value="QSB07145.1"/>
    <property type="molecule type" value="Genomic_DNA"/>
</dbReference>
<keyword evidence="1" id="KW-0614">Plasmid</keyword>
<gene>
    <name evidence="1" type="ORF">JQS30_17025</name>
</gene>
<evidence type="ECO:0000313" key="1">
    <source>
        <dbReference type="EMBL" id="QSB07145.1"/>
    </source>
</evidence>
<sequence length="55" mass="6360">MRYNTWTQTSQTYRAYREASARCARLFAPASITTGTVTRETVTETRGRRGHIIKH</sequence>
<reference evidence="1" key="1">
    <citation type="submission" date="2021-02" db="EMBL/GenBank/DDBJ databases">
        <title>Natronoglycomyces albus gen. nov., sp. nov, a haloalkaliphilic actinobacterium from a soda solonchak soil.</title>
        <authorList>
            <person name="Sorokin D.Y."/>
            <person name="Khijniak T.V."/>
            <person name="Zakharycheva A.P."/>
            <person name="Boueva O.V."/>
            <person name="Ariskina E.V."/>
            <person name="Hahnke R.L."/>
            <person name="Bunk B."/>
            <person name="Sproer C."/>
            <person name="Schumann P."/>
            <person name="Evtushenko L.I."/>
            <person name="Kublanov I.V."/>
        </authorList>
    </citation>
    <scope>NUCLEOTIDE SEQUENCE</scope>
    <source>
        <strain evidence="1">DSM 106290</strain>
        <plasmid evidence="1">p1</plasmid>
    </source>
</reference>